<accession>A0A1G8DPF5</accession>
<dbReference type="AlphaFoldDB" id="A0A1G8DPF5"/>
<gene>
    <name evidence="1" type="ORF">SAMN04489735_103514</name>
</gene>
<evidence type="ECO:0000313" key="2">
    <source>
        <dbReference type="Proteomes" id="UP000198956"/>
    </source>
</evidence>
<evidence type="ECO:0000313" key="1">
    <source>
        <dbReference type="EMBL" id="SDH59512.1"/>
    </source>
</evidence>
<dbReference type="Proteomes" id="UP000198956">
    <property type="component" value="Unassembled WGS sequence"/>
</dbReference>
<sequence>MDNICKTMMGRVIACTFYREPGWVETGKRSGMKMAPEFLLSSA</sequence>
<name>A0A1G8DPF5_ANETH</name>
<dbReference type="EMBL" id="FNDE01000035">
    <property type="protein sequence ID" value="SDH59512.1"/>
    <property type="molecule type" value="Genomic_DNA"/>
</dbReference>
<protein>
    <submittedName>
        <fullName evidence="1">Uncharacterized protein</fullName>
    </submittedName>
</protein>
<proteinExistence type="predicted"/>
<organism evidence="1 2">
    <name type="scientific">Aneurinibacillus thermoaerophilus</name>
    <dbReference type="NCBI Taxonomy" id="143495"/>
    <lineage>
        <taxon>Bacteria</taxon>
        <taxon>Bacillati</taxon>
        <taxon>Bacillota</taxon>
        <taxon>Bacilli</taxon>
        <taxon>Bacillales</taxon>
        <taxon>Paenibacillaceae</taxon>
        <taxon>Aneurinibacillus group</taxon>
        <taxon>Aneurinibacillus</taxon>
    </lineage>
</organism>
<reference evidence="1 2" key="1">
    <citation type="submission" date="2016-10" db="EMBL/GenBank/DDBJ databases">
        <authorList>
            <person name="de Groot N.N."/>
        </authorList>
    </citation>
    <scope>NUCLEOTIDE SEQUENCE [LARGE SCALE GENOMIC DNA]</scope>
    <source>
        <strain evidence="1 2">L 420-91</strain>
    </source>
</reference>